<proteinExistence type="predicted"/>
<dbReference type="GO" id="GO:0004806">
    <property type="term" value="F:triacylglycerol lipase activity"/>
    <property type="evidence" value="ECO:0007669"/>
    <property type="project" value="InterPro"/>
</dbReference>
<comment type="caution">
    <text evidence="5">Lacks conserved residue(s) required for the propagation of feature annotation.</text>
</comment>
<dbReference type="CDD" id="cd07229">
    <property type="entry name" value="Pat_TGL3_like"/>
    <property type="match status" value="1"/>
</dbReference>
<protein>
    <submittedName>
        <fullName evidence="9">Acyl transferase/acyl hydrolase/lysophospholipase</fullName>
    </submittedName>
</protein>
<dbReference type="EMBL" id="JAUEPN010000001">
    <property type="protein sequence ID" value="KAK3300308.1"/>
    <property type="molecule type" value="Genomic_DNA"/>
</dbReference>
<evidence type="ECO:0000259" key="8">
    <source>
        <dbReference type="PROSITE" id="PS51635"/>
    </source>
</evidence>
<dbReference type="GeneID" id="87838987"/>
<sequence>MPIWHAIWDVAWFWRAKTVAYLFELSPLERWSETLNKAADYDEWDEAAHNLDRILNLDMWRHNPTSKDYDYRLINERTRLIQNARQEGDVYGLINTLRTGLVRNLGNITSAKLFNFCFSGTKTLIEDYVEQYVEAIQEIALLPPPPADGESPNVEEVPSEYEDGEIAANGSIGENDVGRPGSSALCYQSSMATKFLQTQHKLDFITSARQGFGRSALVLQGGAIFGMCHLGVVKALFLRGLLPRIIVGTATGAMIAALVGVHPEEDLLRFLTGDGIDLSAFAANGKDPAAHNEQVMQSPWTWWATLLRRIRRFREEGYFLDVKVLEDCVRANVGDLTFEEAFNRSKRILNITVVPAGQEGIPTLLNHVTAPNVLVWTAAVASNASSDAFYGRRQTRILCKDAHGNITPWAPADTADFRHWTLASYTDRNAPLQRVSGLFNVNHYIVSQARPYLVPFLQSDMHGPSARLFAGGGFGFLAGLRSLTMRMVGLEARHRLRQLDRLRLLPPSIRRFLVDEHLPGPSVTLVPRLALRDFARLMETPTRDTLEYWILRGERSVWPAVAALHVRCAIEMELDRAYQDVRRLKAGGLRRKGSEIAQAQAQARARRAAAAAVLVGDRDRDRDRDGNRGDRSGNRNGDGADTPAAA</sequence>
<reference evidence="9" key="2">
    <citation type="submission" date="2023-06" db="EMBL/GenBank/DDBJ databases">
        <authorList>
            <consortium name="Lawrence Berkeley National Laboratory"/>
            <person name="Haridas S."/>
            <person name="Hensen N."/>
            <person name="Bonometti L."/>
            <person name="Westerberg I."/>
            <person name="Brannstrom I.O."/>
            <person name="Guillou S."/>
            <person name="Cros-Aarteil S."/>
            <person name="Calhoun S."/>
            <person name="Kuo A."/>
            <person name="Mondo S."/>
            <person name="Pangilinan J."/>
            <person name="Riley R."/>
            <person name="Labutti K."/>
            <person name="Andreopoulos B."/>
            <person name="Lipzen A."/>
            <person name="Chen C."/>
            <person name="Yanf M."/>
            <person name="Daum C."/>
            <person name="Ng V."/>
            <person name="Clum A."/>
            <person name="Steindorff A."/>
            <person name="Ohm R."/>
            <person name="Martin F."/>
            <person name="Silar P."/>
            <person name="Natvig D."/>
            <person name="Lalanne C."/>
            <person name="Gautier V."/>
            <person name="Ament-Velasquez S.L."/>
            <person name="Kruys A."/>
            <person name="Hutchinson M.I."/>
            <person name="Powell A.J."/>
            <person name="Barry K."/>
            <person name="Miller A.N."/>
            <person name="Grigoriev I.V."/>
            <person name="Debuchy R."/>
            <person name="Gladieux P."/>
            <person name="Thoren M.H."/>
            <person name="Johannesson H."/>
        </authorList>
    </citation>
    <scope>NUCLEOTIDE SEQUENCE</scope>
    <source>
        <strain evidence="9">CBS 168.71</strain>
    </source>
</reference>
<dbReference type="SUPFAM" id="SSF52151">
    <property type="entry name" value="FabD/lysophospholipase-like"/>
    <property type="match status" value="1"/>
</dbReference>
<dbReference type="PROSITE" id="PS51635">
    <property type="entry name" value="PNPLA"/>
    <property type="match status" value="1"/>
</dbReference>
<dbReference type="GO" id="GO:0016042">
    <property type="term" value="P:lipid catabolic process"/>
    <property type="evidence" value="ECO:0007669"/>
    <property type="project" value="UniProtKB-KW"/>
</dbReference>
<accession>A0AAE0HPG9</accession>
<comment type="function">
    <text evidence="1">Probable lipid hydrolase.</text>
</comment>
<keyword evidence="9" id="KW-0808">Transferase</keyword>
<evidence type="ECO:0000256" key="1">
    <source>
        <dbReference type="ARBA" id="ARBA00002682"/>
    </source>
</evidence>
<dbReference type="Pfam" id="PF01734">
    <property type="entry name" value="Patatin"/>
    <property type="match status" value="1"/>
</dbReference>
<evidence type="ECO:0000256" key="4">
    <source>
        <dbReference type="ARBA" id="ARBA00023098"/>
    </source>
</evidence>
<evidence type="ECO:0000256" key="7">
    <source>
        <dbReference type="SAM" id="SignalP"/>
    </source>
</evidence>
<dbReference type="InterPro" id="IPR016035">
    <property type="entry name" value="Acyl_Trfase/lysoPLipase"/>
</dbReference>
<dbReference type="PANTHER" id="PTHR14226">
    <property type="entry name" value="NEUROPATHY TARGET ESTERASE/SWISS CHEESE D.MELANOGASTER"/>
    <property type="match status" value="1"/>
</dbReference>
<evidence type="ECO:0000313" key="10">
    <source>
        <dbReference type="Proteomes" id="UP001278766"/>
    </source>
</evidence>
<dbReference type="Proteomes" id="UP001278766">
    <property type="component" value="Unassembled WGS sequence"/>
</dbReference>
<evidence type="ECO:0000256" key="5">
    <source>
        <dbReference type="PROSITE-ProRule" id="PRU01161"/>
    </source>
</evidence>
<keyword evidence="4" id="KW-0443">Lipid metabolism</keyword>
<dbReference type="Gene3D" id="3.40.1090.10">
    <property type="entry name" value="Cytosolic phospholipase A2 catalytic domain"/>
    <property type="match status" value="1"/>
</dbReference>
<dbReference type="InterPro" id="IPR002641">
    <property type="entry name" value="PNPLA_dom"/>
</dbReference>
<dbReference type="InterPro" id="IPR050301">
    <property type="entry name" value="NTE"/>
</dbReference>
<feature type="signal peptide" evidence="7">
    <location>
        <begin position="1"/>
        <end position="20"/>
    </location>
</feature>
<feature type="chain" id="PRO_5042173601" evidence="7">
    <location>
        <begin position="21"/>
        <end position="646"/>
    </location>
</feature>
<name>A0AAE0HPG9_9PEZI</name>
<dbReference type="RefSeq" id="XP_062663822.1">
    <property type="nucleotide sequence ID" value="XM_062802039.1"/>
</dbReference>
<feature type="compositionally biased region" description="Low complexity" evidence="6">
    <location>
        <begin position="634"/>
        <end position="646"/>
    </location>
</feature>
<keyword evidence="7" id="KW-0732">Signal</keyword>
<feature type="domain" description="PNPLA" evidence="8">
    <location>
        <begin position="217"/>
        <end position="413"/>
    </location>
</feature>
<comment type="caution">
    <text evidence="9">The sequence shown here is derived from an EMBL/GenBank/DDBJ whole genome shotgun (WGS) entry which is preliminary data.</text>
</comment>
<feature type="compositionally biased region" description="Basic and acidic residues" evidence="6">
    <location>
        <begin position="616"/>
        <end position="633"/>
    </location>
</feature>
<evidence type="ECO:0000256" key="3">
    <source>
        <dbReference type="ARBA" id="ARBA00022963"/>
    </source>
</evidence>
<dbReference type="GO" id="GO:0016740">
    <property type="term" value="F:transferase activity"/>
    <property type="evidence" value="ECO:0007669"/>
    <property type="project" value="UniProtKB-KW"/>
</dbReference>
<dbReference type="InterPro" id="IPR021771">
    <property type="entry name" value="Triacylglycerol_lipase_N"/>
</dbReference>
<feature type="region of interest" description="Disordered" evidence="6">
    <location>
        <begin position="610"/>
        <end position="646"/>
    </location>
</feature>
<dbReference type="PANTHER" id="PTHR14226:SF44">
    <property type="entry name" value="TRIACYLGLYCEROL LIPASE 3"/>
    <property type="match status" value="1"/>
</dbReference>
<evidence type="ECO:0000256" key="2">
    <source>
        <dbReference type="ARBA" id="ARBA00022801"/>
    </source>
</evidence>
<keyword evidence="10" id="KW-1185">Reference proteome</keyword>
<evidence type="ECO:0000313" key="9">
    <source>
        <dbReference type="EMBL" id="KAK3300308.1"/>
    </source>
</evidence>
<keyword evidence="3" id="KW-0442">Lipid degradation</keyword>
<keyword evidence="2 9" id="KW-0378">Hydrolase</keyword>
<dbReference type="GO" id="GO:0006641">
    <property type="term" value="P:triglyceride metabolic process"/>
    <property type="evidence" value="ECO:0007669"/>
    <property type="project" value="UniProtKB-ARBA"/>
</dbReference>
<organism evidence="9 10">
    <name type="scientific">Chaetomium fimeti</name>
    <dbReference type="NCBI Taxonomy" id="1854472"/>
    <lineage>
        <taxon>Eukaryota</taxon>
        <taxon>Fungi</taxon>
        <taxon>Dikarya</taxon>
        <taxon>Ascomycota</taxon>
        <taxon>Pezizomycotina</taxon>
        <taxon>Sordariomycetes</taxon>
        <taxon>Sordariomycetidae</taxon>
        <taxon>Sordariales</taxon>
        <taxon>Chaetomiaceae</taxon>
        <taxon>Chaetomium</taxon>
    </lineage>
</organism>
<dbReference type="Pfam" id="PF11815">
    <property type="entry name" value="DUF3336"/>
    <property type="match status" value="1"/>
</dbReference>
<gene>
    <name evidence="9" type="ORF">B0H64DRAFT_369575</name>
</gene>
<evidence type="ECO:0000256" key="6">
    <source>
        <dbReference type="SAM" id="MobiDB-lite"/>
    </source>
</evidence>
<reference evidence="9" key="1">
    <citation type="journal article" date="2023" name="Mol. Phylogenet. Evol.">
        <title>Genome-scale phylogeny and comparative genomics of the fungal order Sordariales.</title>
        <authorList>
            <person name="Hensen N."/>
            <person name="Bonometti L."/>
            <person name="Westerberg I."/>
            <person name="Brannstrom I.O."/>
            <person name="Guillou S."/>
            <person name="Cros-Aarteil S."/>
            <person name="Calhoun S."/>
            <person name="Haridas S."/>
            <person name="Kuo A."/>
            <person name="Mondo S."/>
            <person name="Pangilinan J."/>
            <person name="Riley R."/>
            <person name="LaButti K."/>
            <person name="Andreopoulos B."/>
            <person name="Lipzen A."/>
            <person name="Chen C."/>
            <person name="Yan M."/>
            <person name="Daum C."/>
            <person name="Ng V."/>
            <person name="Clum A."/>
            <person name="Steindorff A."/>
            <person name="Ohm R.A."/>
            <person name="Martin F."/>
            <person name="Silar P."/>
            <person name="Natvig D.O."/>
            <person name="Lalanne C."/>
            <person name="Gautier V."/>
            <person name="Ament-Velasquez S.L."/>
            <person name="Kruys A."/>
            <person name="Hutchinson M.I."/>
            <person name="Powell A.J."/>
            <person name="Barry K."/>
            <person name="Miller A.N."/>
            <person name="Grigoriev I.V."/>
            <person name="Debuchy R."/>
            <person name="Gladieux P."/>
            <person name="Hiltunen Thoren M."/>
            <person name="Johannesson H."/>
        </authorList>
    </citation>
    <scope>NUCLEOTIDE SEQUENCE</scope>
    <source>
        <strain evidence="9">CBS 168.71</strain>
    </source>
</reference>
<dbReference type="AlphaFoldDB" id="A0AAE0HPG9"/>